<dbReference type="GO" id="GO:0030313">
    <property type="term" value="C:cell envelope"/>
    <property type="evidence" value="ECO:0007669"/>
    <property type="project" value="UniProtKB-SubCell"/>
</dbReference>
<dbReference type="Gene3D" id="3.40.30.10">
    <property type="entry name" value="Glutaredoxin"/>
    <property type="match status" value="1"/>
</dbReference>
<dbReference type="Proteomes" id="UP000596329">
    <property type="component" value="Chromosome"/>
</dbReference>
<dbReference type="RefSeq" id="WP_162179072.1">
    <property type="nucleotide sequence ID" value="NZ_BJSV01000008.1"/>
</dbReference>
<organism evidence="6 7">
    <name type="scientific">Flavobacterium psychrophilum</name>
    <dbReference type="NCBI Taxonomy" id="96345"/>
    <lineage>
        <taxon>Bacteria</taxon>
        <taxon>Pseudomonadati</taxon>
        <taxon>Bacteroidota</taxon>
        <taxon>Flavobacteriia</taxon>
        <taxon>Flavobacteriales</taxon>
        <taxon>Flavobacteriaceae</taxon>
        <taxon>Flavobacterium</taxon>
    </lineage>
</organism>
<dbReference type="SUPFAM" id="SSF52833">
    <property type="entry name" value="Thioredoxin-like"/>
    <property type="match status" value="1"/>
</dbReference>
<sequence>MDLSIGKSAPNFTAKNADGKLVSLKESLGKVTVIDFWASWCAPCRKENPNMVSLYKEFHSKGLNIIGVSLDKEATHWKEAIAKDKLTWIEVSNLKEWNDPIALIYNIESIPTTYILDASGNIVAKNLIGNELKAKIAELLAK</sequence>
<dbReference type="GeneID" id="66552326"/>
<gene>
    <name evidence="6" type="ORF">H0H26_08190</name>
</gene>
<evidence type="ECO:0000256" key="3">
    <source>
        <dbReference type="ARBA" id="ARBA00023157"/>
    </source>
</evidence>
<dbReference type="AlphaFoldDB" id="A0A7U2RBH9"/>
<evidence type="ECO:0000256" key="1">
    <source>
        <dbReference type="ARBA" id="ARBA00004196"/>
    </source>
</evidence>
<dbReference type="PANTHER" id="PTHR42852:SF6">
    <property type="entry name" value="THIOL:DISULFIDE INTERCHANGE PROTEIN DSBE"/>
    <property type="match status" value="1"/>
</dbReference>
<name>A0A7U2RBH9_FLAPS</name>
<dbReference type="PROSITE" id="PS00194">
    <property type="entry name" value="THIOREDOXIN_1"/>
    <property type="match status" value="1"/>
</dbReference>
<keyword evidence="4" id="KW-0676">Redox-active center</keyword>
<dbReference type="CDD" id="cd02966">
    <property type="entry name" value="TlpA_like_family"/>
    <property type="match status" value="1"/>
</dbReference>
<keyword evidence="2" id="KW-0201">Cytochrome c-type biogenesis</keyword>
<reference evidence="6 7" key="1">
    <citation type="submission" date="2020-07" db="EMBL/GenBank/DDBJ databases">
        <title>Genomic characterization of Flavobacterium psychrophilum strains.</title>
        <authorList>
            <person name="Castillo D."/>
            <person name="Jorgensen J."/>
            <person name="Middelboe M."/>
        </authorList>
    </citation>
    <scope>NUCLEOTIDE SEQUENCE [LARGE SCALE GENOMIC DNA]</scope>
    <source>
        <strain evidence="6 7">FPS-R7</strain>
    </source>
</reference>
<evidence type="ECO:0000313" key="7">
    <source>
        <dbReference type="Proteomes" id="UP000596329"/>
    </source>
</evidence>
<feature type="domain" description="Thioredoxin" evidence="5">
    <location>
        <begin position="3"/>
        <end position="142"/>
    </location>
</feature>
<evidence type="ECO:0000256" key="2">
    <source>
        <dbReference type="ARBA" id="ARBA00022748"/>
    </source>
</evidence>
<evidence type="ECO:0000313" key="6">
    <source>
        <dbReference type="EMBL" id="QRE05404.1"/>
    </source>
</evidence>
<dbReference type="InterPro" id="IPR050553">
    <property type="entry name" value="Thioredoxin_ResA/DsbE_sf"/>
</dbReference>
<evidence type="ECO:0000256" key="4">
    <source>
        <dbReference type="ARBA" id="ARBA00023284"/>
    </source>
</evidence>
<dbReference type="InterPro" id="IPR000866">
    <property type="entry name" value="AhpC/TSA"/>
</dbReference>
<evidence type="ECO:0000259" key="5">
    <source>
        <dbReference type="PROSITE" id="PS51352"/>
    </source>
</evidence>
<dbReference type="InterPro" id="IPR017937">
    <property type="entry name" value="Thioredoxin_CS"/>
</dbReference>
<dbReference type="GO" id="GO:0016209">
    <property type="term" value="F:antioxidant activity"/>
    <property type="evidence" value="ECO:0007669"/>
    <property type="project" value="InterPro"/>
</dbReference>
<keyword evidence="3" id="KW-1015">Disulfide bond</keyword>
<dbReference type="PROSITE" id="PS51352">
    <property type="entry name" value="THIOREDOXIN_2"/>
    <property type="match status" value="1"/>
</dbReference>
<dbReference type="InterPro" id="IPR013766">
    <property type="entry name" value="Thioredoxin_domain"/>
</dbReference>
<dbReference type="Pfam" id="PF00578">
    <property type="entry name" value="AhpC-TSA"/>
    <property type="match status" value="1"/>
</dbReference>
<dbReference type="InterPro" id="IPR036249">
    <property type="entry name" value="Thioredoxin-like_sf"/>
</dbReference>
<dbReference type="GO" id="GO:0016491">
    <property type="term" value="F:oxidoreductase activity"/>
    <property type="evidence" value="ECO:0007669"/>
    <property type="project" value="InterPro"/>
</dbReference>
<comment type="subcellular location">
    <subcellularLocation>
        <location evidence="1">Cell envelope</location>
    </subcellularLocation>
</comment>
<dbReference type="GO" id="GO:0017004">
    <property type="term" value="P:cytochrome complex assembly"/>
    <property type="evidence" value="ECO:0007669"/>
    <property type="project" value="UniProtKB-KW"/>
</dbReference>
<accession>A0A7U2RBH9</accession>
<proteinExistence type="predicted"/>
<dbReference type="EMBL" id="CP059075">
    <property type="protein sequence ID" value="QRE05404.1"/>
    <property type="molecule type" value="Genomic_DNA"/>
</dbReference>
<protein>
    <submittedName>
        <fullName evidence="6">TlpA family protein disulfide reductase</fullName>
    </submittedName>
</protein>
<dbReference type="PANTHER" id="PTHR42852">
    <property type="entry name" value="THIOL:DISULFIDE INTERCHANGE PROTEIN DSBE"/>
    <property type="match status" value="1"/>
</dbReference>